<evidence type="ECO:0000256" key="6">
    <source>
        <dbReference type="SAM" id="Phobius"/>
    </source>
</evidence>
<reference evidence="7" key="1">
    <citation type="submission" date="2022-10" db="EMBL/GenBank/DDBJ databases">
        <title>Culturing micro-colonial fungi from biological soil crusts in the Mojave desert and describing Neophaeococcomyces mojavensis, and introducing the new genera and species Taxawa tesnikishii.</title>
        <authorList>
            <person name="Kurbessoian T."/>
            <person name="Stajich J.E."/>
        </authorList>
    </citation>
    <scope>NUCLEOTIDE SEQUENCE</scope>
    <source>
        <strain evidence="7">TK_1</strain>
    </source>
</reference>
<organism evidence="7 8">
    <name type="scientific">Coniosporium apollinis</name>
    <dbReference type="NCBI Taxonomy" id="61459"/>
    <lineage>
        <taxon>Eukaryota</taxon>
        <taxon>Fungi</taxon>
        <taxon>Dikarya</taxon>
        <taxon>Ascomycota</taxon>
        <taxon>Pezizomycotina</taxon>
        <taxon>Dothideomycetes</taxon>
        <taxon>Dothideomycetes incertae sedis</taxon>
        <taxon>Coniosporium</taxon>
    </lineage>
</organism>
<dbReference type="Proteomes" id="UP001172684">
    <property type="component" value="Unassembled WGS sequence"/>
</dbReference>
<comment type="caution">
    <text evidence="7">The sequence shown here is derived from an EMBL/GenBank/DDBJ whole genome shotgun (WGS) entry which is preliminary data.</text>
</comment>
<gene>
    <name evidence="7" type="ORF">H2201_001866</name>
</gene>
<keyword evidence="4 6" id="KW-0472">Membrane</keyword>
<evidence type="ECO:0000313" key="7">
    <source>
        <dbReference type="EMBL" id="KAJ9668060.1"/>
    </source>
</evidence>
<feature type="transmembrane region" description="Helical" evidence="6">
    <location>
        <begin position="81"/>
        <end position="106"/>
    </location>
</feature>
<evidence type="ECO:0000256" key="2">
    <source>
        <dbReference type="ARBA" id="ARBA00022692"/>
    </source>
</evidence>
<evidence type="ECO:0000313" key="8">
    <source>
        <dbReference type="Proteomes" id="UP001172684"/>
    </source>
</evidence>
<dbReference type="Pfam" id="PF14880">
    <property type="entry name" value="COX14"/>
    <property type="match status" value="1"/>
</dbReference>
<feature type="region of interest" description="Disordered" evidence="5">
    <location>
        <begin position="249"/>
        <end position="268"/>
    </location>
</feature>
<protein>
    <submittedName>
        <fullName evidence="7">Uncharacterized protein</fullName>
    </submittedName>
</protein>
<dbReference type="InterPro" id="IPR029208">
    <property type="entry name" value="COX14"/>
</dbReference>
<keyword evidence="2 6" id="KW-0812">Transmembrane</keyword>
<feature type="region of interest" description="Disordered" evidence="5">
    <location>
        <begin position="1"/>
        <end position="21"/>
    </location>
</feature>
<evidence type="ECO:0000256" key="1">
    <source>
        <dbReference type="ARBA" id="ARBA00004167"/>
    </source>
</evidence>
<comment type="subcellular location">
    <subcellularLocation>
        <location evidence="1">Membrane</location>
        <topology evidence="1">Single-pass membrane protein</topology>
    </subcellularLocation>
</comment>
<proteinExistence type="predicted"/>
<name>A0ABQ9P0F0_9PEZI</name>
<sequence>MPRSAADATRFTATGPYAYGKPTSRASTIALNSAPAPPNETPQQKVLRLRDAARKARGGQTSTFDRVVTVGRSVADRAHRFTALTLIGFTGVASVVALFSLSDMIIYNRRRRREWFNEMREKEARELAAAREAAALGAANDDQILLINRVRAAQEADAAKKSRPGLFKRITGVFYGGLSQEEQQGGKLNTSIVDQARDAASSVGEEVKEEGLGIVRAVEDKRREGEKAIEAQAPQVRVNGGPLDQLGAQASVKSEETKKSWMSWMTRR</sequence>
<keyword evidence="3 6" id="KW-1133">Transmembrane helix</keyword>
<accession>A0ABQ9P0F0</accession>
<dbReference type="EMBL" id="JAPDRL010000009">
    <property type="protein sequence ID" value="KAJ9668060.1"/>
    <property type="molecule type" value="Genomic_DNA"/>
</dbReference>
<keyword evidence="8" id="KW-1185">Reference proteome</keyword>
<evidence type="ECO:0000256" key="5">
    <source>
        <dbReference type="SAM" id="MobiDB-lite"/>
    </source>
</evidence>
<evidence type="ECO:0000256" key="4">
    <source>
        <dbReference type="ARBA" id="ARBA00023136"/>
    </source>
</evidence>
<evidence type="ECO:0000256" key="3">
    <source>
        <dbReference type="ARBA" id="ARBA00022989"/>
    </source>
</evidence>